<comment type="caution">
    <text evidence="2">The sequence shown here is derived from an EMBL/GenBank/DDBJ whole genome shotgun (WGS) entry which is preliminary data.</text>
</comment>
<dbReference type="InterPro" id="IPR025327">
    <property type="entry name" value="DUF4233"/>
</dbReference>
<sequence length="137" mass="14110">MAEGTTEGATEGTRQQAGAQAGAQAGRKAANPVRRLYATVLACEAIVIALAIPVAVAVLDVSGATAGAVCGGLAVLCLLMAGLLRFRWSFAAGSVLQVAIIATGFMVPAMFFLGVLFGALWLTAFWMGRKVERLPAR</sequence>
<keyword evidence="1" id="KW-0472">Membrane</keyword>
<keyword evidence="1" id="KW-0812">Transmembrane</keyword>
<evidence type="ECO:0000313" key="2">
    <source>
        <dbReference type="EMBL" id="KAB2364540.1"/>
    </source>
</evidence>
<evidence type="ECO:0000313" key="3">
    <source>
        <dbReference type="Proteomes" id="UP000483004"/>
    </source>
</evidence>
<accession>A0A6L3VI77</accession>
<organism evidence="2 3">
    <name type="scientific">Actinomadura montaniterrae</name>
    <dbReference type="NCBI Taxonomy" id="1803903"/>
    <lineage>
        <taxon>Bacteria</taxon>
        <taxon>Bacillati</taxon>
        <taxon>Actinomycetota</taxon>
        <taxon>Actinomycetes</taxon>
        <taxon>Streptosporangiales</taxon>
        <taxon>Thermomonosporaceae</taxon>
        <taxon>Actinomadura</taxon>
    </lineage>
</organism>
<dbReference type="EMBL" id="WBMR01000220">
    <property type="protein sequence ID" value="KAB2364540.1"/>
    <property type="molecule type" value="Genomic_DNA"/>
</dbReference>
<name>A0A6L3VI77_9ACTN</name>
<reference evidence="2 3" key="1">
    <citation type="submission" date="2019-09" db="EMBL/GenBank/DDBJ databases">
        <title>Actinomadura physcomitrii sp. nov., a novel actinomycete isolated from moss [Physcomitrium sphaericum (Ludw) Fuernr].</title>
        <authorList>
            <person name="Liu C."/>
            <person name="Zhuang X."/>
        </authorList>
    </citation>
    <scope>NUCLEOTIDE SEQUENCE [LARGE SCALE GENOMIC DNA]</scope>
    <source>
        <strain evidence="2 3">CYP1-1B</strain>
    </source>
</reference>
<feature type="transmembrane region" description="Helical" evidence="1">
    <location>
        <begin position="36"/>
        <end position="59"/>
    </location>
</feature>
<dbReference type="RefSeq" id="WP_151545784.1">
    <property type="nucleotide sequence ID" value="NZ_WBMR01000220.1"/>
</dbReference>
<protein>
    <submittedName>
        <fullName evidence="2">DUF4233 domain-containing protein</fullName>
    </submittedName>
</protein>
<gene>
    <name evidence="2" type="ORF">F9B16_41630</name>
</gene>
<dbReference type="AlphaFoldDB" id="A0A6L3VI77"/>
<dbReference type="Proteomes" id="UP000483004">
    <property type="component" value="Unassembled WGS sequence"/>
</dbReference>
<feature type="transmembrane region" description="Helical" evidence="1">
    <location>
        <begin position="65"/>
        <end position="86"/>
    </location>
</feature>
<dbReference type="OrthoDB" id="3267755at2"/>
<dbReference type="Pfam" id="PF14017">
    <property type="entry name" value="DUF4233"/>
    <property type="match status" value="1"/>
</dbReference>
<proteinExistence type="predicted"/>
<evidence type="ECO:0000256" key="1">
    <source>
        <dbReference type="SAM" id="Phobius"/>
    </source>
</evidence>
<keyword evidence="3" id="KW-1185">Reference proteome</keyword>
<keyword evidence="1" id="KW-1133">Transmembrane helix</keyword>
<feature type="transmembrane region" description="Helical" evidence="1">
    <location>
        <begin position="98"/>
        <end position="127"/>
    </location>
</feature>